<dbReference type="CDD" id="cd16913">
    <property type="entry name" value="YkuD_like"/>
    <property type="match status" value="1"/>
</dbReference>
<dbReference type="PATRIC" id="fig|1461693.3.peg.455"/>
<evidence type="ECO:0000256" key="6">
    <source>
        <dbReference type="ARBA" id="ARBA00023316"/>
    </source>
</evidence>
<dbReference type="Pfam" id="PF20142">
    <property type="entry name" value="Scaffold"/>
    <property type="match status" value="1"/>
</dbReference>
<keyword evidence="6 7" id="KW-0961">Cell wall biogenesis/degradation</keyword>
<comment type="pathway">
    <text evidence="1 7">Cell wall biogenesis; peptidoglycan biosynthesis.</text>
</comment>
<dbReference type="OrthoDB" id="9778545at2"/>
<sequence>MTSVVTRSFLIRSFLALAAFLIASFVFSEQSSAQVTAFKQAIAESASRDKALAEFYKSRNYEPIWISKKDGQRRKAFLTALKKGSNHGLPMERYDAKALETLFRSAKSPRDQGRVEVEASRMFLQYAQDLQSGILTPSRVEEGIKRSAPRRDRLAQLVAFSKSSPRAYFKSLAPKTQEYTRLMAEKLRLERLLGKGGWGATVTAKSLKPGTSGPQVVALRDRLVRMGYMKRSASQGYDANLQRAVQMFQLDHGLAADGVAGAGTIAEINVQVEKRLQSVIVAMERERWLGTDRGKRHVLVNITDFHARIVENDKVAFKTRSVVGKNTSDRRTPEFSDTMDHMVINPTWNVPRSIATKEYLPMMKKNPNAAGHLRLVDGRGRTVSRANVDFSQYSAKNFPFDMKQPPSNRNALGLVKFMFPNQYNIYLHDTPQKALFARESRAYSHGCVRLNDPFDFAYELLSKQESNPEGYFQSVLKTGREKRVDLKQPLPVHIIYRTAFTQAKGKTQFRRDVYGRDAKIFAALAKAGVALRAVQG</sequence>
<comment type="caution">
    <text evidence="10">The sequence shown here is derived from an EMBL/GenBank/DDBJ whole genome shotgun (WGS) entry which is preliminary data.</text>
</comment>
<evidence type="ECO:0000256" key="3">
    <source>
        <dbReference type="ARBA" id="ARBA00022679"/>
    </source>
</evidence>
<dbReference type="InterPro" id="IPR038063">
    <property type="entry name" value="Transpep_catalytic_dom"/>
</dbReference>
<evidence type="ECO:0000313" key="10">
    <source>
        <dbReference type="EMBL" id="KCV83533.1"/>
    </source>
</evidence>
<reference evidence="10 11" key="1">
    <citation type="submission" date="2013-04" db="EMBL/GenBank/DDBJ databases">
        <title>Shimia sp. 22II-S11-Z10 Genome Sequencing.</title>
        <authorList>
            <person name="Lai Q."/>
            <person name="Li G."/>
            <person name="Shao Z."/>
        </authorList>
    </citation>
    <scope>NUCLEOTIDE SEQUENCE [LARGE SCALE GENOMIC DNA]</scope>
    <source>
        <strain evidence="11">22II-S11-Z10</strain>
    </source>
</reference>
<dbReference type="InterPro" id="IPR052905">
    <property type="entry name" value="LD-transpeptidase_YkuD-like"/>
</dbReference>
<dbReference type="GO" id="GO:0008360">
    <property type="term" value="P:regulation of cell shape"/>
    <property type="evidence" value="ECO:0007669"/>
    <property type="project" value="UniProtKB-UniRule"/>
</dbReference>
<dbReference type="Gene3D" id="1.10.101.10">
    <property type="entry name" value="PGBD-like superfamily/PGBD"/>
    <property type="match status" value="1"/>
</dbReference>
<keyword evidence="4 7" id="KW-0133">Cell shape</keyword>
<dbReference type="Pfam" id="PF01471">
    <property type="entry name" value="PG_binding_1"/>
    <property type="match status" value="1"/>
</dbReference>
<name>A0A058ZPM6_9RHOB</name>
<evidence type="ECO:0000256" key="1">
    <source>
        <dbReference type="ARBA" id="ARBA00004752"/>
    </source>
</evidence>
<comment type="similarity">
    <text evidence="2">Belongs to the YkuD family.</text>
</comment>
<dbReference type="PROSITE" id="PS52029">
    <property type="entry name" value="LD_TPASE"/>
    <property type="match status" value="1"/>
</dbReference>
<dbReference type="PANTHER" id="PTHR41533:SF2">
    <property type="entry name" value="BLR7131 PROTEIN"/>
    <property type="match status" value="1"/>
</dbReference>
<dbReference type="InterPro" id="IPR045380">
    <property type="entry name" value="LD_TPept_scaffold_dom"/>
</dbReference>
<dbReference type="Pfam" id="PF03734">
    <property type="entry name" value="YkuD"/>
    <property type="match status" value="1"/>
</dbReference>
<keyword evidence="3" id="KW-0808">Transferase</keyword>
<evidence type="ECO:0000256" key="8">
    <source>
        <dbReference type="SAM" id="SignalP"/>
    </source>
</evidence>
<dbReference type="InterPro" id="IPR036366">
    <property type="entry name" value="PGBDSf"/>
</dbReference>
<gene>
    <name evidence="10" type="ORF">ATO10_02195</name>
</gene>
<dbReference type="InterPro" id="IPR005490">
    <property type="entry name" value="LD_TPept_cat_dom"/>
</dbReference>
<dbReference type="SUPFAM" id="SSF47090">
    <property type="entry name" value="PGBD-like"/>
    <property type="match status" value="1"/>
</dbReference>
<dbReference type="PANTHER" id="PTHR41533">
    <property type="entry name" value="L,D-TRANSPEPTIDASE HI_1667-RELATED"/>
    <property type="match status" value="1"/>
</dbReference>
<evidence type="ECO:0000313" key="11">
    <source>
        <dbReference type="Proteomes" id="UP000024836"/>
    </source>
</evidence>
<evidence type="ECO:0000256" key="5">
    <source>
        <dbReference type="ARBA" id="ARBA00022984"/>
    </source>
</evidence>
<dbReference type="GO" id="GO:0071555">
    <property type="term" value="P:cell wall organization"/>
    <property type="evidence" value="ECO:0007669"/>
    <property type="project" value="UniProtKB-UniRule"/>
</dbReference>
<dbReference type="SUPFAM" id="SSF141523">
    <property type="entry name" value="L,D-transpeptidase catalytic domain-like"/>
    <property type="match status" value="1"/>
</dbReference>
<keyword evidence="5 7" id="KW-0573">Peptidoglycan synthesis</keyword>
<dbReference type="eggNOG" id="COG2989">
    <property type="taxonomic scope" value="Bacteria"/>
</dbReference>
<evidence type="ECO:0000259" key="9">
    <source>
        <dbReference type="PROSITE" id="PS52029"/>
    </source>
</evidence>
<evidence type="ECO:0000256" key="2">
    <source>
        <dbReference type="ARBA" id="ARBA00005992"/>
    </source>
</evidence>
<dbReference type="RefSeq" id="WP_035247428.1">
    <property type="nucleotide sequence ID" value="NZ_AQQY01000001.1"/>
</dbReference>
<accession>A0A058ZPM6</accession>
<dbReference type="InterPro" id="IPR036365">
    <property type="entry name" value="PGBD-like_sf"/>
</dbReference>
<dbReference type="UniPathway" id="UPA00219"/>
<dbReference type="Proteomes" id="UP000024836">
    <property type="component" value="Unassembled WGS sequence"/>
</dbReference>
<organism evidence="10 11">
    <name type="scientific">Actibacterium atlanticum</name>
    <dbReference type="NCBI Taxonomy" id="1461693"/>
    <lineage>
        <taxon>Bacteria</taxon>
        <taxon>Pseudomonadati</taxon>
        <taxon>Pseudomonadota</taxon>
        <taxon>Alphaproteobacteria</taxon>
        <taxon>Rhodobacterales</taxon>
        <taxon>Roseobacteraceae</taxon>
        <taxon>Actibacterium</taxon>
    </lineage>
</organism>
<dbReference type="Gene3D" id="2.40.440.10">
    <property type="entry name" value="L,D-transpeptidase catalytic domain-like"/>
    <property type="match status" value="1"/>
</dbReference>
<dbReference type="GO" id="GO:0016740">
    <property type="term" value="F:transferase activity"/>
    <property type="evidence" value="ECO:0007669"/>
    <property type="project" value="UniProtKB-KW"/>
</dbReference>
<feature type="signal peptide" evidence="8">
    <location>
        <begin position="1"/>
        <end position="28"/>
    </location>
</feature>
<feature type="active site" description="Nucleophile" evidence="7">
    <location>
        <position position="447"/>
    </location>
</feature>
<dbReference type="InterPro" id="IPR002477">
    <property type="entry name" value="Peptidoglycan-bd-like"/>
</dbReference>
<feature type="domain" description="L,D-TPase catalytic" evidence="9">
    <location>
        <begin position="296"/>
        <end position="476"/>
    </location>
</feature>
<keyword evidence="8" id="KW-0732">Signal</keyword>
<dbReference type="GO" id="GO:0009252">
    <property type="term" value="P:peptidoglycan biosynthetic process"/>
    <property type="evidence" value="ECO:0007669"/>
    <property type="project" value="UniProtKB-UniPathway"/>
</dbReference>
<evidence type="ECO:0000256" key="4">
    <source>
        <dbReference type="ARBA" id="ARBA00022960"/>
    </source>
</evidence>
<dbReference type="EMBL" id="AQQY01000001">
    <property type="protein sequence ID" value="KCV83533.1"/>
    <property type="molecule type" value="Genomic_DNA"/>
</dbReference>
<dbReference type="AlphaFoldDB" id="A0A058ZPM6"/>
<proteinExistence type="inferred from homology"/>
<feature type="chain" id="PRO_5001572379" description="L,D-TPase catalytic domain-containing protein" evidence="8">
    <location>
        <begin position="29"/>
        <end position="536"/>
    </location>
</feature>
<dbReference type="STRING" id="1461693.ATO10_02195"/>
<protein>
    <recommendedName>
        <fullName evidence="9">L,D-TPase catalytic domain-containing protein</fullName>
    </recommendedName>
</protein>
<keyword evidence="11" id="KW-1185">Reference proteome</keyword>
<evidence type="ECO:0000256" key="7">
    <source>
        <dbReference type="PROSITE-ProRule" id="PRU01373"/>
    </source>
</evidence>
<feature type="active site" description="Proton donor/acceptor" evidence="7">
    <location>
        <position position="428"/>
    </location>
</feature>
<dbReference type="GO" id="GO:0004180">
    <property type="term" value="F:carboxypeptidase activity"/>
    <property type="evidence" value="ECO:0007669"/>
    <property type="project" value="UniProtKB-ARBA"/>
</dbReference>